<dbReference type="InterPro" id="IPR008972">
    <property type="entry name" value="Cupredoxin"/>
</dbReference>
<dbReference type="PROSITE" id="PS00080">
    <property type="entry name" value="MULTICOPPER_OXIDASE2"/>
    <property type="match status" value="1"/>
</dbReference>
<dbReference type="AlphaFoldDB" id="A0A1H1LXP9"/>
<evidence type="ECO:0000313" key="8">
    <source>
        <dbReference type="Proteomes" id="UP000199649"/>
    </source>
</evidence>
<keyword evidence="1" id="KW-0479">Metal-binding</keyword>
<evidence type="ECO:0000313" key="7">
    <source>
        <dbReference type="EMBL" id="SDR79042.1"/>
    </source>
</evidence>
<dbReference type="Pfam" id="PF07731">
    <property type="entry name" value="Cu-oxidase_2"/>
    <property type="match status" value="1"/>
</dbReference>
<proteinExistence type="predicted"/>
<dbReference type="SUPFAM" id="SSF49503">
    <property type="entry name" value="Cupredoxins"/>
    <property type="match status" value="2"/>
</dbReference>
<dbReference type="GO" id="GO:0051301">
    <property type="term" value="P:cell division"/>
    <property type="evidence" value="ECO:0007669"/>
    <property type="project" value="UniProtKB-KW"/>
</dbReference>
<keyword evidence="8" id="KW-1185">Reference proteome</keyword>
<accession>A0A1H1LXP9</accession>
<dbReference type="InterPro" id="IPR002355">
    <property type="entry name" value="Cu_oxidase_Cu_BS"/>
</dbReference>
<keyword evidence="2" id="KW-0560">Oxidoreductase</keyword>
<evidence type="ECO:0000259" key="5">
    <source>
        <dbReference type="Pfam" id="PF07731"/>
    </source>
</evidence>
<keyword evidence="4" id="KW-0812">Transmembrane</keyword>
<dbReference type="CDD" id="cd04206">
    <property type="entry name" value="CuRO_1_LCC_like"/>
    <property type="match status" value="1"/>
</dbReference>
<protein>
    <submittedName>
        <fullName evidence="7">Multicopper oxidase with three cupredoxin domains (Includes cell division protein FtsP and spore coat protein CotA)</fullName>
    </submittedName>
</protein>
<dbReference type="PANTHER" id="PTHR11709">
    <property type="entry name" value="MULTI-COPPER OXIDASE"/>
    <property type="match status" value="1"/>
</dbReference>
<dbReference type="InterPro" id="IPR045087">
    <property type="entry name" value="Cu-oxidase_fam"/>
</dbReference>
<feature type="domain" description="Plastocyanin-like" evidence="6">
    <location>
        <begin position="113"/>
        <end position="214"/>
    </location>
</feature>
<feature type="transmembrane region" description="Helical" evidence="4">
    <location>
        <begin position="12"/>
        <end position="33"/>
    </location>
</feature>
<dbReference type="CDD" id="cd04202">
    <property type="entry name" value="CuRO_D2_2dMcoN_like"/>
    <property type="match status" value="1"/>
</dbReference>
<keyword evidence="7" id="KW-0167">Capsid protein</keyword>
<evidence type="ECO:0000256" key="3">
    <source>
        <dbReference type="ARBA" id="ARBA00023008"/>
    </source>
</evidence>
<evidence type="ECO:0000256" key="4">
    <source>
        <dbReference type="SAM" id="Phobius"/>
    </source>
</evidence>
<dbReference type="GO" id="GO:0005507">
    <property type="term" value="F:copper ion binding"/>
    <property type="evidence" value="ECO:0007669"/>
    <property type="project" value="InterPro"/>
</dbReference>
<keyword evidence="4" id="KW-0472">Membrane</keyword>
<name>A0A1H1LXP9_9MICO</name>
<dbReference type="OrthoDB" id="345021at2"/>
<feature type="domain" description="Plastocyanin-like" evidence="5">
    <location>
        <begin position="398"/>
        <end position="499"/>
    </location>
</feature>
<dbReference type="RefSeq" id="WP_092665808.1">
    <property type="nucleotide sequence ID" value="NZ_LT629734.1"/>
</dbReference>
<keyword evidence="3" id="KW-0186">Copper</keyword>
<dbReference type="InterPro" id="IPR011706">
    <property type="entry name" value="Cu-oxidase_C"/>
</dbReference>
<dbReference type="InterPro" id="IPR011707">
    <property type="entry name" value="Cu-oxidase-like_N"/>
</dbReference>
<keyword evidence="7" id="KW-0946">Virion</keyword>
<gene>
    <name evidence="7" type="ORF">SAMN04489719_0780</name>
</gene>
<evidence type="ECO:0000256" key="1">
    <source>
        <dbReference type="ARBA" id="ARBA00022723"/>
    </source>
</evidence>
<keyword evidence="4" id="KW-1133">Transmembrane helix</keyword>
<dbReference type="Pfam" id="PF07732">
    <property type="entry name" value="Cu-oxidase_3"/>
    <property type="match status" value="1"/>
</dbReference>
<evidence type="ECO:0000259" key="6">
    <source>
        <dbReference type="Pfam" id="PF07732"/>
    </source>
</evidence>
<sequence length="518" mass="53666">MRPDRPARAGRIARVVGGLVALALAVVVGTAWWSSLRPDTYSALAMGVADIGGGAVIGGGGHGHGAVGDPASPDASAVSVTELTADPMRPADVHVELRARAERVTLPGGDGFDGYTLNGSTPGPEIRARQGQMVEVLLRNESVPGGVTLHWHGIDVPGAMDGVAGVTQDAVAPGEVFTYRFVAEQAGTYWYHSHQVSHEQVHAGLFGAIVIEPAADGADAGTGEVPPGEAPAAAADAVVLLHTYPGTSRTLNGVAGEVRHGAAPGAHVRVRIANTDSTPTAVWAEGGFRVVAVDGTDVHEPGLVEGRKVRVTAGGRIDLEVVVPATGAVRVQAPGVSLLVGPDDATAPTPPSPPEFLDLLDYGTPAPLGFDPERPDRSFAYDIGRAPGFLAGVPGIWWTINGRMGDDVPMFMVREGDVVAMRITNGSGEVHPMHLHGHHVVVLARNGVPASGSPWWVDSLDVDNGESYDVAFVADNPGLWADHCHTLPHAVEGLMTHLMYEGVTTPFLLGAGSGNEPE</sequence>
<dbReference type="PANTHER" id="PTHR11709:SF394">
    <property type="entry name" value="FI03373P-RELATED"/>
    <property type="match status" value="1"/>
</dbReference>
<evidence type="ECO:0000256" key="2">
    <source>
        <dbReference type="ARBA" id="ARBA00023002"/>
    </source>
</evidence>
<reference evidence="8" key="1">
    <citation type="submission" date="2016-10" db="EMBL/GenBank/DDBJ databases">
        <authorList>
            <person name="Varghese N."/>
            <person name="Submissions S."/>
        </authorList>
    </citation>
    <scope>NUCLEOTIDE SEQUENCE [LARGE SCALE GENOMIC DNA]</scope>
    <source>
        <strain evidence="8">DSM 22965</strain>
    </source>
</reference>
<dbReference type="EMBL" id="LT629734">
    <property type="protein sequence ID" value="SDR79042.1"/>
    <property type="molecule type" value="Genomic_DNA"/>
</dbReference>
<dbReference type="Gene3D" id="2.60.40.420">
    <property type="entry name" value="Cupredoxins - blue copper proteins"/>
    <property type="match status" value="3"/>
</dbReference>
<dbReference type="Proteomes" id="UP000199649">
    <property type="component" value="Chromosome I"/>
</dbReference>
<dbReference type="GO" id="GO:0016491">
    <property type="term" value="F:oxidoreductase activity"/>
    <property type="evidence" value="ECO:0007669"/>
    <property type="project" value="UniProtKB-KW"/>
</dbReference>
<keyword evidence="7" id="KW-0131">Cell cycle</keyword>
<organism evidence="7 8">
    <name type="scientific">Agrococcus carbonis</name>
    <dbReference type="NCBI Taxonomy" id="684552"/>
    <lineage>
        <taxon>Bacteria</taxon>
        <taxon>Bacillati</taxon>
        <taxon>Actinomycetota</taxon>
        <taxon>Actinomycetes</taxon>
        <taxon>Micrococcales</taxon>
        <taxon>Microbacteriaceae</taxon>
        <taxon>Agrococcus</taxon>
    </lineage>
</organism>
<keyword evidence="7" id="KW-0132">Cell division</keyword>
<dbReference type="STRING" id="684552.SAMN04489719_0780"/>